<dbReference type="KEGG" id="mya:MORIYA_1199"/>
<dbReference type="Pfam" id="PF03466">
    <property type="entry name" value="LysR_substrate"/>
    <property type="match status" value="1"/>
</dbReference>
<accession>A0A330LKS9</accession>
<keyword evidence="3" id="KW-1185">Reference proteome</keyword>
<gene>
    <name evidence="2" type="ORF">MORIYA_1199</name>
</gene>
<evidence type="ECO:0000259" key="1">
    <source>
        <dbReference type="Pfam" id="PF03466"/>
    </source>
</evidence>
<sequence length="80" mass="8776">MSACLFVPPAVAGQGVVLGRSVLVKDDLACGRLVKPFPVLNSSTELAYYIVWRPEHDGLEKVQAFKGWLLEMAAVIQGYR</sequence>
<dbReference type="Gene3D" id="3.40.190.10">
    <property type="entry name" value="Periplasmic binding protein-like II"/>
    <property type="match status" value="2"/>
</dbReference>
<dbReference type="SUPFAM" id="SSF53850">
    <property type="entry name" value="Periplasmic binding protein-like II"/>
    <property type="match status" value="1"/>
</dbReference>
<dbReference type="InterPro" id="IPR005119">
    <property type="entry name" value="LysR_subst-bd"/>
</dbReference>
<dbReference type="EMBL" id="LS483250">
    <property type="protein sequence ID" value="SQD77677.1"/>
    <property type="molecule type" value="Genomic_DNA"/>
</dbReference>
<dbReference type="Proteomes" id="UP000250163">
    <property type="component" value="Chromosome MORIYA"/>
</dbReference>
<evidence type="ECO:0000313" key="3">
    <source>
        <dbReference type="Proteomes" id="UP000250163"/>
    </source>
</evidence>
<proteinExistence type="predicted"/>
<evidence type="ECO:0000313" key="2">
    <source>
        <dbReference type="EMBL" id="SQD77677.1"/>
    </source>
</evidence>
<dbReference type="AlphaFoldDB" id="A0A330LKS9"/>
<protein>
    <submittedName>
        <fullName evidence="2">LysR family transcriptional regulator</fullName>
    </submittedName>
</protein>
<feature type="domain" description="LysR substrate-binding" evidence="1">
    <location>
        <begin position="10"/>
        <end position="73"/>
    </location>
</feature>
<organism evidence="2 3">
    <name type="scientific">Moritella yayanosii</name>
    <dbReference type="NCBI Taxonomy" id="69539"/>
    <lineage>
        <taxon>Bacteria</taxon>
        <taxon>Pseudomonadati</taxon>
        <taxon>Pseudomonadota</taxon>
        <taxon>Gammaproteobacteria</taxon>
        <taxon>Alteromonadales</taxon>
        <taxon>Moritellaceae</taxon>
        <taxon>Moritella</taxon>
    </lineage>
</organism>
<reference evidence="3" key="1">
    <citation type="submission" date="2018-05" db="EMBL/GenBank/DDBJ databases">
        <authorList>
            <person name="Cea G.-C."/>
            <person name="William W."/>
        </authorList>
    </citation>
    <scope>NUCLEOTIDE SEQUENCE [LARGE SCALE GENOMIC DNA]</scope>
    <source>
        <strain evidence="3">DB21MT 5</strain>
    </source>
</reference>
<dbReference type="RefSeq" id="WP_232011521.1">
    <property type="nucleotide sequence ID" value="NZ_LS483250.1"/>
</dbReference>
<name>A0A330LKS9_9GAMM</name>